<feature type="transmembrane region" description="Helical" evidence="8">
    <location>
        <begin position="46"/>
        <end position="68"/>
    </location>
</feature>
<feature type="region of interest" description="Disordered" evidence="7">
    <location>
        <begin position="139"/>
        <end position="158"/>
    </location>
</feature>
<feature type="transmembrane region" description="Helical" evidence="8">
    <location>
        <begin position="20"/>
        <end position="39"/>
    </location>
</feature>
<dbReference type="Pfam" id="PF00420">
    <property type="entry name" value="Oxidored_q2"/>
    <property type="match status" value="1"/>
</dbReference>
<dbReference type="InterPro" id="IPR050601">
    <property type="entry name" value="CPA3_antiporter_subunitC"/>
</dbReference>
<evidence type="ECO:0000256" key="2">
    <source>
        <dbReference type="ARBA" id="ARBA00010388"/>
    </source>
</evidence>
<accession>A0A4U2YQY9</accession>
<evidence type="ECO:0000313" key="9">
    <source>
        <dbReference type="EMBL" id="TKI63856.1"/>
    </source>
</evidence>
<dbReference type="RefSeq" id="WP_137064320.1">
    <property type="nucleotide sequence ID" value="NZ_CP040748.1"/>
</dbReference>
<dbReference type="InterPro" id="IPR039428">
    <property type="entry name" value="NUOK/Mnh_C1-like"/>
</dbReference>
<keyword evidence="6 8" id="KW-0472">Membrane</keyword>
<dbReference type="OrthoDB" id="9799219at2"/>
<dbReference type="Gene3D" id="1.10.287.3510">
    <property type="match status" value="1"/>
</dbReference>
<reference evidence="9 10" key="1">
    <citation type="submission" date="2019-04" db="EMBL/GenBank/DDBJ databases">
        <authorList>
            <person name="Dong K."/>
        </authorList>
    </citation>
    <scope>NUCLEOTIDE SEQUENCE [LARGE SCALE GENOMIC DNA]</scope>
    <source>
        <strain evidence="10">dk3543</strain>
    </source>
</reference>
<name>A0A4U2YQY9_9ACTN</name>
<evidence type="ECO:0000256" key="4">
    <source>
        <dbReference type="ARBA" id="ARBA00022692"/>
    </source>
</evidence>
<evidence type="ECO:0000256" key="5">
    <source>
        <dbReference type="ARBA" id="ARBA00022989"/>
    </source>
</evidence>
<keyword evidence="3" id="KW-1003">Cell membrane</keyword>
<dbReference type="AlphaFoldDB" id="A0A4U2YQY9"/>
<evidence type="ECO:0000313" key="10">
    <source>
        <dbReference type="Proteomes" id="UP000307808"/>
    </source>
</evidence>
<keyword evidence="10" id="KW-1185">Reference proteome</keyword>
<dbReference type="PANTHER" id="PTHR34583">
    <property type="entry name" value="ANTIPORTER SUBUNIT MNHC2-RELATED"/>
    <property type="match status" value="1"/>
</dbReference>
<evidence type="ECO:0000256" key="1">
    <source>
        <dbReference type="ARBA" id="ARBA00004651"/>
    </source>
</evidence>
<comment type="caution">
    <text evidence="9">The sequence shown here is derived from an EMBL/GenBank/DDBJ whole genome shotgun (WGS) entry which is preliminary data.</text>
</comment>
<dbReference type="Proteomes" id="UP000307808">
    <property type="component" value="Unassembled WGS sequence"/>
</dbReference>
<keyword evidence="5 8" id="KW-1133">Transmembrane helix</keyword>
<evidence type="ECO:0000256" key="3">
    <source>
        <dbReference type="ARBA" id="ARBA00022475"/>
    </source>
</evidence>
<sequence length="198" mass="20809">MNVVAAGPGGGTVASSGDVNLTLVVVAAGLIGCGVYLLLERSLSRVLVGLVMMGNGISLGFLVAGGPAGVAPIVEGESGTYVDPLPQAMVLTAIVIMLATVSFVLAMAYRSWQLAGHDDVQDDVEDALIRRMAAQDIESDSFRAETTEDDEETDLASDFTVAELAEAKEAAERVEAERRRSEQPHSTTDRPGDEEDTK</sequence>
<comment type="similarity">
    <text evidence="2">Belongs to the CPA3 antiporters (TC 2.A.63) subunit C family.</text>
</comment>
<dbReference type="PANTHER" id="PTHR34583:SF2">
    <property type="entry name" value="ANTIPORTER SUBUNIT MNHC2-RELATED"/>
    <property type="match status" value="1"/>
</dbReference>
<keyword evidence="4 8" id="KW-0812">Transmembrane</keyword>
<protein>
    <submittedName>
        <fullName evidence="9">Na(+)/H(+) antiporter subunit C</fullName>
    </submittedName>
</protein>
<evidence type="ECO:0000256" key="6">
    <source>
        <dbReference type="ARBA" id="ARBA00023136"/>
    </source>
</evidence>
<feature type="compositionally biased region" description="Basic and acidic residues" evidence="7">
    <location>
        <begin position="168"/>
        <end position="191"/>
    </location>
</feature>
<gene>
    <name evidence="9" type="ORF">FC770_01350</name>
</gene>
<dbReference type="EMBL" id="SZPY01000001">
    <property type="protein sequence ID" value="TKI63856.1"/>
    <property type="molecule type" value="Genomic_DNA"/>
</dbReference>
<organism evidence="9 10">
    <name type="scientific">Nocardioides jishulii</name>
    <dbReference type="NCBI Taxonomy" id="2575440"/>
    <lineage>
        <taxon>Bacteria</taxon>
        <taxon>Bacillati</taxon>
        <taxon>Actinomycetota</taxon>
        <taxon>Actinomycetes</taxon>
        <taxon>Propionibacteriales</taxon>
        <taxon>Nocardioidaceae</taxon>
        <taxon>Nocardioides</taxon>
    </lineage>
</organism>
<dbReference type="NCBIfam" id="NF005929">
    <property type="entry name" value="PRK07946.1"/>
    <property type="match status" value="1"/>
</dbReference>
<dbReference type="GO" id="GO:0005886">
    <property type="term" value="C:plasma membrane"/>
    <property type="evidence" value="ECO:0007669"/>
    <property type="project" value="UniProtKB-SubCell"/>
</dbReference>
<evidence type="ECO:0000256" key="8">
    <source>
        <dbReference type="SAM" id="Phobius"/>
    </source>
</evidence>
<evidence type="ECO:0000256" key="7">
    <source>
        <dbReference type="SAM" id="MobiDB-lite"/>
    </source>
</evidence>
<feature type="transmembrane region" description="Helical" evidence="8">
    <location>
        <begin position="88"/>
        <end position="109"/>
    </location>
</feature>
<proteinExistence type="inferred from homology"/>
<feature type="region of interest" description="Disordered" evidence="7">
    <location>
        <begin position="168"/>
        <end position="198"/>
    </location>
</feature>
<comment type="subcellular location">
    <subcellularLocation>
        <location evidence="1">Cell membrane</location>
        <topology evidence="1">Multi-pass membrane protein</topology>
    </subcellularLocation>
</comment>